<feature type="domain" description="DUF4143" evidence="2">
    <location>
        <begin position="193"/>
        <end position="371"/>
    </location>
</feature>
<evidence type="ECO:0000259" key="1">
    <source>
        <dbReference type="Pfam" id="PF13173"/>
    </source>
</evidence>
<reference evidence="3 4" key="1">
    <citation type="submission" date="2022-02" db="EMBL/GenBank/DDBJ databases">
        <title>The car tank lid bacteriome: a reservoir of bacteria with potential in bioremediation of fuel.</title>
        <authorList>
            <person name="Vidal-Verdu A."/>
            <person name="Gomez-Martinez D."/>
            <person name="Latorre-Perez A."/>
            <person name="Pereto J."/>
            <person name="Porcar M."/>
        </authorList>
    </citation>
    <scope>NUCLEOTIDE SEQUENCE [LARGE SCALE GENOMIC DNA]</scope>
    <source>
        <strain evidence="3 4">4D.3</strain>
    </source>
</reference>
<comment type="caution">
    <text evidence="3">The sequence shown here is derived from an EMBL/GenBank/DDBJ whole genome shotgun (WGS) entry which is preliminary data.</text>
</comment>
<dbReference type="Proteomes" id="UP001651050">
    <property type="component" value="Unassembled WGS sequence"/>
</dbReference>
<name>A0ABT0IZQ5_9MICO</name>
<organism evidence="3 4">
    <name type="scientific">Isoptericola peretonis</name>
    <dbReference type="NCBI Taxonomy" id="2918523"/>
    <lineage>
        <taxon>Bacteria</taxon>
        <taxon>Bacillati</taxon>
        <taxon>Actinomycetota</taxon>
        <taxon>Actinomycetes</taxon>
        <taxon>Micrococcales</taxon>
        <taxon>Promicromonosporaceae</taxon>
        <taxon>Isoptericola</taxon>
    </lineage>
</organism>
<accession>A0ABT0IZQ5</accession>
<proteinExistence type="predicted"/>
<dbReference type="Pfam" id="PF13173">
    <property type="entry name" value="AAA_14"/>
    <property type="match status" value="1"/>
</dbReference>
<evidence type="ECO:0000259" key="2">
    <source>
        <dbReference type="Pfam" id="PF13635"/>
    </source>
</evidence>
<dbReference type="InterPro" id="IPR025420">
    <property type="entry name" value="DUF4143"/>
</dbReference>
<feature type="domain" description="AAA" evidence="1">
    <location>
        <begin position="20"/>
        <end position="129"/>
    </location>
</feature>
<evidence type="ECO:0000313" key="4">
    <source>
        <dbReference type="Proteomes" id="UP001651050"/>
    </source>
</evidence>
<keyword evidence="4" id="KW-1185">Reference proteome</keyword>
<dbReference type="EMBL" id="JALQCY010000001">
    <property type="protein sequence ID" value="MCK9792732.1"/>
    <property type="molecule type" value="Genomic_DNA"/>
</dbReference>
<dbReference type="PANTHER" id="PTHR43566:SF2">
    <property type="entry name" value="DUF4143 DOMAIN-CONTAINING PROTEIN"/>
    <property type="match status" value="1"/>
</dbReference>
<dbReference type="InterPro" id="IPR041682">
    <property type="entry name" value="AAA_14"/>
</dbReference>
<sequence>MEYAKRVVDGELDRMLAELPAVAIVGPKAVGKTATAQRRATSVVDLSDPEESDLVGADLRRVTRLPRPVLIDEWQALPGVWDVVRRGVDEGAEPGSFLLTGSATPSERPMHSGAGRIVQLRMRPMTLAERGVAEPTVSLLGLLGGGGAVDGESVVVLEDYADEIVASGFPGFRHLTARGTRDSLDTYLRLVVERDFPDAGREVRRPGTLRAWMRAYAAATSTTASYTEILDAATAGEPDKPARTTTAAYRETLERIWLLEEVPAWVGAGSPLTALGRSPKHHLTDPALAARLLGVTATSLLDRPNPADVPVARRGSLFGALFESLVTLCVRVYAEAAGATVSHLRTHRGEHEVDLVVERDDGRILAIEVKLGTAPSDRDVRHLRWLTERLGPDVVDSVVVTTGRAAYRRPDGIAVVPLALLGP</sequence>
<dbReference type="PANTHER" id="PTHR43566">
    <property type="entry name" value="CONSERVED PROTEIN"/>
    <property type="match status" value="1"/>
</dbReference>
<protein>
    <submittedName>
        <fullName evidence="3">DUF4143 domain-containing protein</fullName>
    </submittedName>
</protein>
<evidence type="ECO:0000313" key="3">
    <source>
        <dbReference type="EMBL" id="MCK9792732.1"/>
    </source>
</evidence>
<dbReference type="Pfam" id="PF13635">
    <property type="entry name" value="DUF4143"/>
    <property type="match status" value="1"/>
</dbReference>
<gene>
    <name evidence="3" type="ORF">M1843_03100</name>
</gene>